<evidence type="ECO:0000313" key="3">
    <source>
        <dbReference type="Proteomes" id="UP001054841"/>
    </source>
</evidence>
<dbReference type="GeneID" id="80099979"/>
<feature type="transmembrane region" description="Helical" evidence="1">
    <location>
        <begin position="17"/>
        <end position="35"/>
    </location>
</feature>
<sequence length="36" mass="4224">MLPSFGGELGFPYNIDIIYFLCYNPYRICLFFIIAV</sequence>
<keyword evidence="1" id="KW-0812">Transmembrane</keyword>
<dbReference type="RefSeq" id="YP_010763260.1">
    <property type="nucleotide sequence ID" value="NC_073610.1"/>
</dbReference>
<organism evidence="2 3">
    <name type="scientific">Pseudomonas phage PhL_UNISO_PA-DSM_ph0034</name>
    <dbReference type="NCBI Taxonomy" id="2812900"/>
    <lineage>
        <taxon>Viruses</taxon>
        <taxon>Duplodnaviria</taxon>
        <taxon>Heunggongvirae</taxon>
        <taxon>Uroviricota</taxon>
        <taxon>Caudoviricetes</taxon>
        <taxon>Vandenendeviridae</taxon>
        <taxon>Skurskavirinae</taxon>
        <taxon>Pakpunavirus</taxon>
        <taxon>Pakpunavirus ph0034</taxon>
    </lineage>
</organism>
<evidence type="ECO:0000256" key="1">
    <source>
        <dbReference type="SAM" id="Phobius"/>
    </source>
</evidence>
<proteinExistence type="predicted"/>
<reference evidence="2 3" key="1">
    <citation type="journal article" date="2022" name="Future Microbiol.">
        <title>Characterization and in vitro testing of newly isolated lytic bacteriophages for the biocontrol of Pseudomonas aeruginosa.</title>
        <authorList>
            <person name="Harada L.K."/>
            <person name="Silva E.C."/>
            <person name="Rossi F.P."/>
            <person name="Cieza B."/>
            <person name="Oliveira T.J."/>
            <person name="Pereira C."/>
            <person name="Tomazetto G."/>
            <person name="Silva B.B."/>
            <person name="Squina F.M."/>
            <person name="Vila M.M."/>
            <person name="Setubal J.C."/>
            <person name="Ha T."/>
            <person name="da Silva A.M."/>
            <person name="Balcao V.M."/>
        </authorList>
    </citation>
    <scope>NUCLEOTIDE SEQUENCE [LARGE SCALE GENOMIC DNA]</scope>
</reference>
<keyword evidence="3" id="KW-1185">Reference proteome</keyword>
<keyword evidence="1" id="KW-0472">Membrane</keyword>
<evidence type="ECO:0000313" key="2">
    <source>
        <dbReference type="EMBL" id="QYC95220.1"/>
    </source>
</evidence>
<dbReference type="EMBL" id="MW526259">
    <property type="protein sequence ID" value="QYC95220.1"/>
    <property type="molecule type" value="Genomic_DNA"/>
</dbReference>
<dbReference type="KEGG" id="vg:80099979"/>
<keyword evidence="1" id="KW-1133">Transmembrane helix</keyword>
<dbReference type="Proteomes" id="UP001054841">
    <property type="component" value="Segment"/>
</dbReference>
<protein>
    <submittedName>
        <fullName evidence="2">Uncharacterized protein</fullName>
    </submittedName>
</protein>
<accession>A0A9E6U418</accession>
<name>A0A9E6U418_9CAUD</name>